<sequence length="406" mass="44620">MSNIDKKIKVAIVGVGNCASSLVQGVEYYTHYSDKTSGLMADNIGGYRAANIEFVCGFDVDERKIGLKLKDAIFTKPNCAIELYTDIASEAPVYRSPVLDGVSPQMLAYPADNRFVVKEELKGTDLLTSGEQYNAALTATIRQEIVARLQAHEAEVLINYLPVGSQQATEFYAEICLELGISLVNCIPVFIASDPEWEQKFIDAGIPLIGDDMRSQFGASILSQMLQELAFERGHHVKAHIQRNVGGNTDFLNMEDKNRLKSKKISKENVIRAQNDIRGISTTDSFLHAGPSEYIAFYGDNKVANFRLELEGFMGSPVTLDAQLSVQDSPNSAGVVIDAVRYVYVAREMGLVGALRGPSAATQKTPPQQMMFADATYECHALAKRELTASTRKQLKLSPELADKMD</sequence>
<dbReference type="RefSeq" id="WP_090148392.1">
    <property type="nucleotide sequence ID" value="NZ_FNAN01000004.1"/>
</dbReference>
<evidence type="ECO:0000313" key="2">
    <source>
        <dbReference type="EMBL" id="SDE35135.1"/>
    </source>
</evidence>
<dbReference type="Gene3D" id="3.40.50.720">
    <property type="entry name" value="NAD(P)-binding Rossmann-like Domain"/>
    <property type="match status" value="2"/>
</dbReference>
<dbReference type="EMBL" id="FNAN01000004">
    <property type="protein sequence ID" value="SDE35135.1"/>
    <property type="molecule type" value="Genomic_DNA"/>
</dbReference>
<feature type="domain" description="Myo-inositol-1-phosphate synthase GAPDH-like" evidence="1">
    <location>
        <begin position="218"/>
        <end position="329"/>
    </location>
</feature>
<dbReference type="GO" id="GO:0006021">
    <property type="term" value="P:inositol biosynthetic process"/>
    <property type="evidence" value="ECO:0007669"/>
    <property type="project" value="TreeGrafter"/>
</dbReference>
<keyword evidence="3" id="KW-1185">Reference proteome</keyword>
<dbReference type="AlphaFoldDB" id="A0A1G7C9P8"/>
<dbReference type="InterPro" id="IPR052199">
    <property type="entry name" value="MIPS"/>
</dbReference>
<dbReference type="OrthoDB" id="9766811at2"/>
<accession>A0A1G7C9P8</accession>
<organism evidence="2 3">
    <name type="scientific">Dyadobacter soli</name>
    <dbReference type="NCBI Taxonomy" id="659014"/>
    <lineage>
        <taxon>Bacteria</taxon>
        <taxon>Pseudomonadati</taxon>
        <taxon>Bacteroidota</taxon>
        <taxon>Cytophagia</taxon>
        <taxon>Cytophagales</taxon>
        <taxon>Spirosomataceae</taxon>
        <taxon>Dyadobacter</taxon>
    </lineage>
</organism>
<dbReference type="STRING" id="659014.SAMN04487996_104422"/>
<dbReference type="PANTHER" id="PTHR43125:SF1">
    <property type="entry name" value="INOSITOL-3-PHOSPHATE SYNTHASE"/>
    <property type="match status" value="1"/>
</dbReference>
<dbReference type="InterPro" id="IPR013021">
    <property type="entry name" value="Myo-inos-1-P_Synthase_GAPDH"/>
</dbReference>
<dbReference type="SUPFAM" id="SSF51735">
    <property type="entry name" value="NAD(P)-binding Rossmann-fold domains"/>
    <property type="match status" value="1"/>
</dbReference>
<reference evidence="3" key="1">
    <citation type="submission" date="2016-10" db="EMBL/GenBank/DDBJ databases">
        <authorList>
            <person name="Varghese N."/>
            <person name="Submissions S."/>
        </authorList>
    </citation>
    <scope>NUCLEOTIDE SEQUENCE [LARGE SCALE GENOMIC DNA]</scope>
    <source>
        <strain evidence="3">DSM 25329</strain>
    </source>
</reference>
<evidence type="ECO:0000313" key="3">
    <source>
        <dbReference type="Proteomes" id="UP000198748"/>
    </source>
</evidence>
<dbReference type="SUPFAM" id="SSF55347">
    <property type="entry name" value="Glyceraldehyde-3-phosphate dehydrogenase-like, C-terminal domain"/>
    <property type="match status" value="1"/>
</dbReference>
<proteinExistence type="predicted"/>
<dbReference type="PANTHER" id="PTHR43125">
    <property type="entry name" value="INOSITOL-3-PHOSPHATE SYNTHASE"/>
    <property type="match status" value="1"/>
</dbReference>
<dbReference type="InterPro" id="IPR036291">
    <property type="entry name" value="NAD(P)-bd_dom_sf"/>
</dbReference>
<protein>
    <submittedName>
        <fullName evidence="2">Myo-inositol-1-phosphate synthase</fullName>
    </submittedName>
</protein>
<gene>
    <name evidence="2" type="ORF">SAMN04487996_104422</name>
</gene>
<dbReference type="GO" id="GO:0004512">
    <property type="term" value="F:inositol-3-phosphate synthase activity"/>
    <property type="evidence" value="ECO:0007669"/>
    <property type="project" value="TreeGrafter"/>
</dbReference>
<evidence type="ECO:0000259" key="1">
    <source>
        <dbReference type="Pfam" id="PF01658"/>
    </source>
</evidence>
<name>A0A1G7C9P8_9BACT</name>
<dbReference type="Pfam" id="PF01658">
    <property type="entry name" value="Inos-1-P_synth"/>
    <property type="match status" value="1"/>
</dbReference>
<dbReference type="Proteomes" id="UP000198748">
    <property type="component" value="Unassembled WGS sequence"/>
</dbReference>